<comment type="caution">
    <text evidence="1">The sequence shown here is derived from an EMBL/GenBank/DDBJ whole genome shotgun (WGS) entry which is preliminary data.</text>
</comment>
<gene>
    <name evidence="1" type="primary">AIM6</name>
    <name evidence="1" type="ORF">M8818_000422</name>
</gene>
<reference evidence="1" key="1">
    <citation type="submission" date="2024-02" db="EMBL/GenBank/DDBJ databases">
        <title>Metagenome Assembled Genome of Zalaria obscura JY119.</title>
        <authorList>
            <person name="Vighnesh L."/>
            <person name="Jagadeeshwari U."/>
            <person name="Venkata Ramana C."/>
            <person name="Sasikala C."/>
        </authorList>
    </citation>
    <scope>NUCLEOTIDE SEQUENCE</scope>
    <source>
        <strain evidence="1">JY119</strain>
    </source>
</reference>
<sequence>MSSNEASLTEEEAFELHHGTLHLRPHSEEDGHHYYEAPTRSWRDVFVDLSNTITGGHRSTGYGIASSSSTSASARAFDQKRPFHIRCTPKRATLYTVFVSGTLHVLQVVLGRASMLWDFQHDDFLPYWGRPGHFGEGLAHYPTDVTRDVIPIPCHSHNDYWRRVPLFEAIHYGCTGVEADVWLFDEELYVGHNTAALTRNRTFRSLYVDPLVDLLDKQNPTTEFHNGNLSRHGVFDTDFDQSLVLLIDLKTDGRTTFPYVESQLAPLRERGFLTYFNGTNTIPGAITVVGTGNTPFDLVTANSTYRDIFFDAPLERLGGLTRSSTVRQGRPAIDSDVDSDDEDTELDEASSVSISSSGSSIAPVQSRNNENAGSGQGLSGLPTTDPAIFSPANSYYASVSFRAAVGFVWRGHMNPRQMEILRRQIRAAKKVGLKARYWDTPAWPISLRNHVWHVLVKEGADILNVDDLRAAASFDWRRWRHDWW</sequence>
<protein>
    <submittedName>
        <fullName evidence="1">Altered inheritance of mitochondria protein 6</fullName>
    </submittedName>
</protein>
<evidence type="ECO:0000313" key="2">
    <source>
        <dbReference type="Proteomes" id="UP001320706"/>
    </source>
</evidence>
<accession>A0ACC3SP11</accession>
<organism evidence="1 2">
    <name type="scientific">Zalaria obscura</name>
    <dbReference type="NCBI Taxonomy" id="2024903"/>
    <lineage>
        <taxon>Eukaryota</taxon>
        <taxon>Fungi</taxon>
        <taxon>Dikarya</taxon>
        <taxon>Ascomycota</taxon>
        <taxon>Pezizomycotina</taxon>
        <taxon>Dothideomycetes</taxon>
        <taxon>Dothideomycetidae</taxon>
        <taxon>Dothideales</taxon>
        <taxon>Zalariaceae</taxon>
        <taxon>Zalaria</taxon>
    </lineage>
</organism>
<dbReference type="Proteomes" id="UP001320706">
    <property type="component" value="Unassembled WGS sequence"/>
</dbReference>
<name>A0ACC3SP11_9PEZI</name>
<proteinExistence type="predicted"/>
<dbReference type="EMBL" id="JAMKPW020000002">
    <property type="protein sequence ID" value="KAK8220006.1"/>
    <property type="molecule type" value="Genomic_DNA"/>
</dbReference>
<evidence type="ECO:0000313" key="1">
    <source>
        <dbReference type="EMBL" id="KAK8220006.1"/>
    </source>
</evidence>
<keyword evidence="2" id="KW-1185">Reference proteome</keyword>